<dbReference type="EMBL" id="CAKOFQ010006697">
    <property type="protein sequence ID" value="CAH1961695.1"/>
    <property type="molecule type" value="Genomic_DNA"/>
</dbReference>
<dbReference type="OrthoDB" id="6779055at2759"/>
<dbReference type="AlphaFoldDB" id="A0A9P0JWS9"/>
<keyword evidence="2" id="KW-1185">Reference proteome</keyword>
<comment type="caution">
    <text evidence="1">The sequence shown here is derived from an EMBL/GenBank/DDBJ whole genome shotgun (WGS) entry which is preliminary data.</text>
</comment>
<organism evidence="1 2">
    <name type="scientific">Acanthoscelides obtectus</name>
    <name type="common">Bean weevil</name>
    <name type="synonym">Bruchus obtectus</name>
    <dbReference type="NCBI Taxonomy" id="200917"/>
    <lineage>
        <taxon>Eukaryota</taxon>
        <taxon>Metazoa</taxon>
        <taxon>Ecdysozoa</taxon>
        <taxon>Arthropoda</taxon>
        <taxon>Hexapoda</taxon>
        <taxon>Insecta</taxon>
        <taxon>Pterygota</taxon>
        <taxon>Neoptera</taxon>
        <taxon>Endopterygota</taxon>
        <taxon>Coleoptera</taxon>
        <taxon>Polyphaga</taxon>
        <taxon>Cucujiformia</taxon>
        <taxon>Chrysomeloidea</taxon>
        <taxon>Chrysomelidae</taxon>
        <taxon>Bruchinae</taxon>
        <taxon>Bruchini</taxon>
        <taxon>Acanthoscelides</taxon>
    </lineage>
</organism>
<sequence>MPTKNQAEFERSLVEALRSNNIANAISEAIITNITRKLAEKFHYYVTKIASLEAEIQLLKTGGSQWKYHNKGERVSCREIEGRCRRE</sequence>
<proteinExistence type="predicted"/>
<reference evidence="1" key="1">
    <citation type="submission" date="2022-03" db="EMBL/GenBank/DDBJ databases">
        <authorList>
            <person name="Sayadi A."/>
        </authorList>
    </citation>
    <scope>NUCLEOTIDE SEQUENCE</scope>
</reference>
<evidence type="ECO:0000313" key="2">
    <source>
        <dbReference type="Proteomes" id="UP001152888"/>
    </source>
</evidence>
<gene>
    <name evidence="1" type="ORF">ACAOBT_LOCUS4301</name>
</gene>
<evidence type="ECO:0000313" key="1">
    <source>
        <dbReference type="EMBL" id="CAH1961695.1"/>
    </source>
</evidence>
<dbReference type="Proteomes" id="UP001152888">
    <property type="component" value="Unassembled WGS sequence"/>
</dbReference>
<name>A0A9P0JWS9_ACAOB</name>
<accession>A0A9P0JWS9</accession>
<protein>
    <submittedName>
        <fullName evidence="1">Uncharacterized protein</fullName>
    </submittedName>
</protein>